<gene>
    <name evidence="9" type="ORF">SAMN05444126_106130</name>
</gene>
<evidence type="ECO:0000256" key="4">
    <source>
        <dbReference type="ARBA" id="ARBA00022692"/>
    </source>
</evidence>
<evidence type="ECO:0000256" key="2">
    <source>
        <dbReference type="ARBA" id="ARBA00005745"/>
    </source>
</evidence>
<keyword evidence="4 7" id="KW-0812">Transmembrane</keyword>
<dbReference type="InterPro" id="IPR018076">
    <property type="entry name" value="T2SS_GspF_dom"/>
</dbReference>
<comment type="subcellular location">
    <subcellularLocation>
        <location evidence="1">Cell membrane</location>
        <topology evidence="1">Multi-pass membrane protein</topology>
    </subcellularLocation>
</comment>
<dbReference type="NCBIfam" id="NF041012">
    <property type="entry name" value="T4P_ComGB"/>
    <property type="match status" value="1"/>
</dbReference>
<dbReference type="PRINTS" id="PR00812">
    <property type="entry name" value="BCTERIALGSPF"/>
</dbReference>
<dbReference type="EMBL" id="FOGV01000006">
    <property type="protein sequence ID" value="SER82317.1"/>
    <property type="molecule type" value="Genomic_DNA"/>
</dbReference>
<comment type="similarity">
    <text evidence="2">Belongs to the GSP F family.</text>
</comment>
<name>A0A1H9SBE7_9BACI</name>
<dbReference type="Gene3D" id="1.20.81.30">
    <property type="entry name" value="Type II secretion system (T2SS), domain F"/>
    <property type="match status" value="2"/>
</dbReference>
<dbReference type="InterPro" id="IPR003004">
    <property type="entry name" value="GspF/PilC"/>
</dbReference>
<feature type="domain" description="Type II secretion system protein GspF" evidence="8">
    <location>
        <begin position="210"/>
        <end position="332"/>
    </location>
</feature>
<comment type="caution">
    <text evidence="9">The sequence shown here is derived from an EMBL/GenBank/DDBJ whole genome shotgun (WGS) entry which is preliminary data.</text>
</comment>
<dbReference type="GO" id="GO:0005886">
    <property type="term" value="C:plasma membrane"/>
    <property type="evidence" value="ECO:0007669"/>
    <property type="project" value="UniProtKB-SubCell"/>
</dbReference>
<dbReference type="Pfam" id="PF00482">
    <property type="entry name" value="T2SSF"/>
    <property type="match status" value="2"/>
</dbReference>
<dbReference type="STRING" id="1464123.SAMN05444126_106130"/>
<keyword evidence="3" id="KW-1003">Cell membrane</keyword>
<dbReference type="InterPro" id="IPR042094">
    <property type="entry name" value="T2SS_GspF_sf"/>
</dbReference>
<evidence type="ECO:0000256" key="5">
    <source>
        <dbReference type="ARBA" id="ARBA00022989"/>
    </source>
</evidence>
<feature type="transmembrane region" description="Helical" evidence="7">
    <location>
        <begin position="313"/>
        <end position="337"/>
    </location>
</feature>
<dbReference type="AlphaFoldDB" id="A0A1H9SBE7"/>
<evidence type="ECO:0000259" key="8">
    <source>
        <dbReference type="Pfam" id="PF00482"/>
    </source>
</evidence>
<evidence type="ECO:0000256" key="7">
    <source>
        <dbReference type="SAM" id="Phobius"/>
    </source>
</evidence>
<feature type="transmembrane region" description="Helical" evidence="7">
    <location>
        <begin position="153"/>
        <end position="180"/>
    </location>
</feature>
<proteinExistence type="inferred from homology"/>
<dbReference type="InterPro" id="IPR047692">
    <property type="entry name" value="T4P_ComGB"/>
</dbReference>
<reference evidence="10" key="1">
    <citation type="submission" date="2016-10" db="EMBL/GenBank/DDBJ databases">
        <authorList>
            <person name="de Groot N.N."/>
        </authorList>
    </citation>
    <scope>NUCLEOTIDE SEQUENCE [LARGE SCALE GENOMIC DNA]</scope>
    <source>
        <strain evidence="10">10nlg</strain>
    </source>
</reference>
<protein>
    <submittedName>
        <fullName evidence="9">Competence protein ComGB</fullName>
    </submittedName>
</protein>
<dbReference type="PANTHER" id="PTHR30012">
    <property type="entry name" value="GENERAL SECRETION PATHWAY PROTEIN"/>
    <property type="match status" value="1"/>
</dbReference>
<feature type="transmembrane region" description="Helical" evidence="7">
    <location>
        <begin position="110"/>
        <end position="133"/>
    </location>
</feature>
<keyword evidence="6 7" id="KW-0472">Membrane</keyword>
<evidence type="ECO:0000256" key="1">
    <source>
        <dbReference type="ARBA" id="ARBA00004651"/>
    </source>
</evidence>
<dbReference type="Proteomes" id="UP000199318">
    <property type="component" value="Unassembled WGS sequence"/>
</dbReference>
<evidence type="ECO:0000313" key="9">
    <source>
        <dbReference type="EMBL" id="SER82317.1"/>
    </source>
</evidence>
<accession>A0A1H9SBE7</accession>
<keyword evidence="10" id="KW-1185">Reference proteome</keyword>
<organism evidence="9 10">
    <name type="scientific">Salisediminibacterium halotolerans</name>
    <dbReference type="NCBI Taxonomy" id="517425"/>
    <lineage>
        <taxon>Bacteria</taxon>
        <taxon>Bacillati</taxon>
        <taxon>Bacillota</taxon>
        <taxon>Bacilli</taxon>
        <taxon>Bacillales</taxon>
        <taxon>Bacillaceae</taxon>
        <taxon>Salisediminibacterium</taxon>
    </lineage>
</organism>
<feature type="domain" description="Type II secretion system protein GspF" evidence="8">
    <location>
        <begin position="14"/>
        <end position="134"/>
    </location>
</feature>
<evidence type="ECO:0000256" key="6">
    <source>
        <dbReference type="ARBA" id="ARBA00023136"/>
    </source>
</evidence>
<keyword evidence="5 7" id="KW-1133">Transmembrane helix</keyword>
<dbReference type="PANTHER" id="PTHR30012:SF0">
    <property type="entry name" value="TYPE II SECRETION SYSTEM PROTEIN F-RELATED"/>
    <property type="match status" value="1"/>
</dbReference>
<evidence type="ECO:0000256" key="3">
    <source>
        <dbReference type="ARBA" id="ARBA00022475"/>
    </source>
</evidence>
<sequence>MTKVFRDDRARAEFLFQLGSLLDGGYPLGEAAALYERFSQGKQKEWLTNAVSHLNTGGMMADSLQEAGFPKELVSSLRFAEMYGDLQNGFLRSASILRKRAEMKEQIKSVLHYPAFLLVGFIAIIGVMVQGVIPRFDVFFDSMGHQLPWITQFVLKAFQFTYVSLLAGIVVCVLAVIFSFRRKTAVEQWKTLLKIPFAKNYFRSFLTYYFLAQLSPLLINGFSLRDSIKTIEEEALHELYRNEGARITASLREGEPFAEAIAAAPYYVDQLTEIVEIGESKGRLGEELERFSAYLFSHIYSQTYERLRWFQPVFFAIIGGVVLMLFLSMMMPVFTMIDGI</sequence>
<evidence type="ECO:0000313" key="10">
    <source>
        <dbReference type="Proteomes" id="UP000199318"/>
    </source>
</evidence>
<dbReference type="OrthoDB" id="1638902at2"/>